<keyword evidence="1" id="KW-0378">Hydrolase</keyword>
<dbReference type="InterPro" id="IPR012341">
    <property type="entry name" value="6hp_glycosidase-like_sf"/>
</dbReference>
<dbReference type="SUPFAM" id="SSF48208">
    <property type="entry name" value="Six-hairpin glycosidases"/>
    <property type="match status" value="1"/>
</dbReference>
<dbReference type="Gene3D" id="1.50.10.20">
    <property type="match status" value="1"/>
</dbReference>
<evidence type="ECO:0000256" key="1">
    <source>
        <dbReference type="ARBA" id="ARBA00022801"/>
    </source>
</evidence>
<dbReference type="PANTHER" id="PTHR42899:SF1">
    <property type="entry name" value="SPERMATOGENESIS-ASSOCIATED PROTEIN 20"/>
    <property type="match status" value="1"/>
</dbReference>
<dbReference type="EMBL" id="SGXA01000002">
    <property type="protein sequence ID" value="RZS72329.1"/>
    <property type="molecule type" value="Genomic_DNA"/>
</dbReference>
<dbReference type="PANTHER" id="PTHR42899">
    <property type="entry name" value="SPERMATOGENESIS-ASSOCIATED PROTEIN 20"/>
    <property type="match status" value="1"/>
</dbReference>
<name>A0A4Q7MWB0_9BACT</name>
<dbReference type="CDD" id="cd02955">
    <property type="entry name" value="SSP411"/>
    <property type="match status" value="1"/>
</dbReference>
<dbReference type="InterPro" id="IPR008928">
    <property type="entry name" value="6-hairpin_glycosidase_sf"/>
</dbReference>
<proteinExistence type="predicted"/>
<dbReference type="Pfam" id="PF03190">
    <property type="entry name" value="Thioredox_DsbH"/>
    <property type="match status" value="1"/>
</dbReference>
<accession>A0A4Q7MWB0</accession>
<dbReference type="Gene3D" id="1.50.10.10">
    <property type="match status" value="1"/>
</dbReference>
<dbReference type="SUPFAM" id="SSF52833">
    <property type="entry name" value="Thioredoxin-like"/>
    <property type="match status" value="1"/>
</dbReference>
<dbReference type="InterPro" id="IPR004879">
    <property type="entry name" value="Ssp411-like_TRX"/>
</dbReference>
<evidence type="ECO:0000313" key="4">
    <source>
        <dbReference type="Proteomes" id="UP000293874"/>
    </source>
</evidence>
<dbReference type="GO" id="GO:0016787">
    <property type="term" value="F:hydrolase activity"/>
    <property type="evidence" value="ECO:0007669"/>
    <property type="project" value="UniProtKB-KW"/>
</dbReference>
<protein>
    <recommendedName>
        <fullName evidence="2">Spermatogenesis-associated protein 20-like TRX domain-containing protein</fullName>
    </recommendedName>
</protein>
<feature type="domain" description="Spermatogenesis-associated protein 20-like TRX" evidence="2">
    <location>
        <begin position="5"/>
        <end position="166"/>
    </location>
</feature>
<organism evidence="3 4">
    <name type="scientific">Pseudobacter ginsenosidimutans</name>
    <dbReference type="NCBI Taxonomy" id="661488"/>
    <lineage>
        <taxon>Bacteria</taxon>
        <taxon>Pseudomonadati</taxon>
        <taxon>Bacteroidota</taxon>
        <taxon>Chitinophagia</taxon>
        <taxon>Chitinophagales</taxon>
        <taxon>Chitinophagaceae</taxon>
        <taxon>Pseudobacter</taxon>
    </lineage>
</organism>
<comment type="caution">
    <text evidence="3">The sequence shown here is derived from an EMBL/GenBank/DDBJ whole genome shotgun (WGS) entry which is preliminary data.</text>
</comment>
<evidence type="ECO:0000313" key="3">
    <source>
        <dbReference type="EMBL" id="RZS72329.1"/>
    </source>
</evidence>
<reference evidence="3 4" key="1">
    <citation type="submission" date="2019-02" db="EMBL/GenBank/DDBJ databases">
        <title>Genomic Encyclopedia of Type Strains, Phase IV (KMG-IV): sequencing the most valuable type-strain genomes for metagenomic binning, comparative biology and taxonomic classification.</title>
        <authorList>
            <person name="Goeker M."/>
        </authorList>
    </citation>
    <scope>NUCLEOTIDE SEQUENCE [LARGE SCALE GENOMIC DNA]</scope>
    <source>
        <strain evidence="3 4">DSM 18116</strain>
    </source>
</reference>
<dbReference type="GO" id="GO:0005975">
    <property type="term" value="P:carbohydrate metabolic process"/>
    <property type="evidence" value="ECO:0007669"/>
    <property type="project" value="InterPro"/>
</dbReference>
<dbReference type="RefSeq" id="WP_130542757.1">
    <property type="nucleotide sequence ID" value="NZ_CP042431.1"/>
</dbReference>
<dbReference type="Gene3D" id="3.40.30.10">
    <property type="entry name" value="Glutaredoxin"/>
    <property type="match status" value="1"/>
</dbReference>
<dbReference type="PIRSF" id="PIRSF006402">
    <property type="entry name" value="UCP006402_thioredoxin"/>
    <property type="match status" value="1"/>
</dbReference>
<gene>
    <name evidence="3" type="ORF">EV199_4248</name>
</gene>
<dbReference type="InterPro" id="IPR010905">
    <property type="entry name" value="Glyco_hydro_88"/>
</dbReference>
<dbReference type="Pfam" id="PF07470">
    <property type="entry name" value="Glyco_hydro_88"/>
    <property type="match status" value="1"/>
</dbReference>
<dbReference type="Proteomes" id="UP000293874">
    <property type="component" value="Unassembled WGS sequence"/>
</dbReference>
<dbReference type="InterPro" id="IPR036249">
    <property type="entry name" value="Thioredoxin-like_sf"/>
</dbReference>
<sequence>MATFTNRLAKESSPYLLQHAHNPVDWFPWGTEALEKAKREDKPILVSIGYAACHWCHVMEHESFEDETTAALMNEHFVNIKIDREERPDLDHIYMDAVQAMTGSGGWPLNVFLTPDAKPFYGGTYYPPKQVYNRPSWTEVLNGVSNAFREKRADIDAQAEQLTQHLISSNGFGLTNQAVDIAPDSLFAKEKVNEMFTNIMKQADRADGGFGKAPKFPQTFTIRFLLHYHHRTRNAEALQQATLSLDKMIDGGIYDQLGGGFARYSTDAEWLAPHFEKMLYDNALLVITLCEAYQITGKARYKRVIEQTLAFVAREWLSPENGFYAALDADSEGVEGKFYVWSKEETDLLLGEDAELFNEVYDVTPHGNWEHTNILRIKESPADIADAWEITEDELWQRMEKASAKLLKHRETRVRPALDDKQILGWNAMMNIAFSKAYAILGNKEYLQTAEANMGFLLKVFRALDGSFHHTYKEGVAKYPAFLDDYACLMEALIQLQEVTGNKAYLEEAKKLLEHVLDKFSEEETGFFFYTPSGQADIIVRKKEVYDGAVPSGNAVMASNLYYLGMVFDEGTWKERAAAMCAGLLQAVTRYPTSFGVWATLIQAFSYGIPEIVIVGGNFATLREEFLKTFIPFRIFQSSHQADEQFPLLSGKPDYPETLIFLCKNYACNAPVTQLNALIKQLDHV</sequence>
<keyword evidence="4" id="KW-1185">Reference proteome</keyword>
<dbReference type="InterPro" id="IPR024705">
    <property type="entry name" value="Ssp411"/>
</dbReference>
<evidence type="ECO:0000259" key="2">
    <source>
        <dbReference type="Pfam" id="PF03190"/>
    </source>
</evidence>
<dbReference type="AlphaFoldDB" id="A0A4Q7MWB0"/>
<dbReference type="OrthoDB" id="9762614at2"/>